<evidence type="ECO:0000313" key="18">
    <source>
        <dbReference type="Proteomes" id="UP001163550"/>
    </source>
</evidence>
<evidence type="ECO:0000256" key="13">
    <source>
        <dbReference type="RuleBase" id="RU003657"/>
    </source>
</evidence>
<dbReference type="Proteomes" id="UP001163550">
    <property type="component" value="Chromosome"/>
</dbReference>
<evidence type="ECO:0000256" key="4">
    <source>
        <dbReference type="ARBA" id="ARBA00009667"/>
    </source>
</evidence>
<dbReference type="OrthoDB" id="9781903at2"/>
<dbReference type="STRING" id="52694.ACWI_18450"/>
<dbReference type="FunFam" id="3.20.20.70:FF:000009">
    <property type="entry name" value="1-(5-phosphoribosyl)-5-[(5-phosphoribosylamino)methylideneamino] imidazole-4-carboxamide isomerase"/>
    <property type="match status" value="1"/>
</dbReference>
<dbReference type="InterPro" id="IPR006062">
    <property type="entry name" value="His_biosynth"/>
</dbReference>
<evidence type="ECO:0000256" key="1">
    <source>
        <dbReference type="ARBA" id="ARBA00000901"/>
    </source>
</evidence>
<name>A0A1F2PH45_9FIRM</name>
<evidence type="ECO:0000256" key="10">
    <source>
        <dbReference type="ARBA" id="ARBA00023235"/>
    </source>
</evidence>
<evidence type="ECO:0000256" key="11">
    <source>
        <dbReference type="ARBA" id="ARBA00030547"/>
    </source>
</evidence>
<dbReference type="Proteomes" id="UP000176244">
    <property type="component" value="Unassembled WGS sequence"/>
</dbReference>
<evidence type="ECO:0000313" key="16">
    <source>
        <dbReference type="EMBL" id="UYO61457.1"/>
    </source>
</evidence>
<keyword evidence="10 12" id="KW-0413">Isomerase</keyword>
<dbReference type="EMBL" id="CP087994">
    <property type="protein sequence ID" value="UYO61457.1"/>
    <property type="molecule type" value="Genomic_DNA"/>
</dbReference>
<dbReference type="GO" id="GO:0005737">
    <property type="term" value="C:cytoplasm"/>
    <property type="evidence" value="ECO:0007669"/>
    <property type="project" value="UniProtKB-SubCell"/>
</dbReference>
<dbReference type="EC" id="5.3.1.16" evidence="5 12"/>
<comment type="similarity">
    <text evidence="4 12 13">Belongs to the HisA/HisF family.</text>
</comment>
<evidence type="ECO:0000256" key="14">
    <source>
        <dbReference type="RuleBase" id="RU003658"/>
    </source>
</evidence>
<evidence type="ECO:0000256" key="12">
    <source>
        <dbReference type="HAMAP-Rule" id="MF_01014"/>
    </source>
</evidence>
<evidence type="ECO:0000256" key="2">
    <source>
        <dbReference type="ARBA" id="ARBA00004496"/>
    </source>
</evidence>
<dbReference type="InterPro" id="IPR011060">
    <property type="entry name" value="RibuloseP-bd_barrel"/>
</dbReference>
<dbReference type="RefSeq" id="WP_070371151.1">
    <property type="nucleotide sequence ID" value="NZ_CABIIK010000056.1"/>
</dbReference>
<organism evidence="15 17">
    <name type="scientific">Acetobacterium wieringae</name>
    <dbReference type="NCBI Taxonomy" id="52694"/>
    <lineage>
        <taxon>Bacteria</taxon>
        <taxon>Bacillati</taxon>
        <taxon>Bacillota</taxon>
        <taxon>Clostridia</taxon>
        <taxon>Eubacteriales</taxon>
        <taxon>Eubacteriaceae</taxon>
        <taxon>Acetobacterium</taxon>
    </lineage>
</organism>
<evidence type="ECO:0000256" key="6">
    <source>
        <dbReference type="ARBA" id="ARBA00018464"/>
    </source>
</evidence>
<evidence type="ECO:0000256" key="9">
    <source>
        <dbReference type="ARBA" id="ARBA00023102"/>
    </source>
</evidence>
<dbReference type="CDD" id="cd04732">
    <property type="entry name" value="HisA"/>
    <property type="match status" value="1"/>
</dbReference>
<dbReference type="Gene3D" id="3.20.20.70">
    <property type="entry name" value="Aldolase class I"/>
    <property type="match status" value="1"/>
</dbReference>
<dbReference type="AlphaFoldDB" id="A0A1F2PH45"/>
<dbReference type="NCBIfam" id="TIGR00007">
    <property type="entry name" value="1-(5-phosphoribosyl)-5-[(5-phosphoribosylamino)methylideneamino]imidazole-4-carboxamide isomerase"/>
    <property type="match status" value="1"/>
</dbReference>
<evidence type="ECO:0000313" key="17">
    <source>
        <dbReference type="Proteomes" id="UP000176244"/>
    </source>
</evidence>
<evidence type="ECO:0000313" key="15">
    <source>
        <dbReference type="EMBL" id="OFV70633.1"/>
    </source>
</evidence>
<dbReference type="GO" id="GO:0000105">
    <property type="term" value="P:L-histidine biosynthetic process"/>
    <property type="evidence" value="ECO:0007669"/>
    <property type="project" value="UniProtKB-UniRule"/>
</dbReference>
<gene>
    <name evidence="12 15" type="primary">hisA</name>
    <name evidence="15" type="ORF">ACWI_18450</name>
    <name evidence="16" type="ORF">LNN31_11755</name>
</gene>
<keyword evidence="7 12" id="KW-0963">Cytoplasm</keyword>
<dbReference type="SUPFAM" id="SSF51366">
    <property type="entry name" value="Ribulose-phoshate binding barrel"/>
    <property type="match status" value="1"/>
</dbReference>
<keyword evidence="9 12" id="KW-0368">Histidine biosynthesis</keyword>
<dbReference type="EMBL" id="LKEU01000029">
    <property type="protein sequence ID" value="OFV70633.1"/>
    <property type="molecule type" value="Genomic_DNA"/>
</dbReference>
<reference evidence="16" key="2">
    <citation type="submission" date="2021-11" db="EMBL/GenBank/DDBJ databases">
        <title>Isoprene-degrading acetogen.</title>
        <authorList>
            <person name="Yang Y."/>
            <person name="Jin H."/>
            <person name="Yan J."/>
        </authorList>
    </citation>
    <scope>NUCLEOTIDE SEQUENCE</scope>
    <source>
        <strain evidence="16">Berkeley</strain>
    </source>
</reference>
<sequence>MIVFPAIDLKNGKCVRLMQGQKDAETIYFDNPVDVALKWQSKGAQYLHLVDLDGAFDGQPKNLELIKDIVAALDIPVELGGGIRTLEIAKDYIDSGVARIIIGTQAVKDFDFIVKLLDLYDEKVCVSIDAKNGLVCTEGWVESSNIEALELASNLEKLGLSTLVYTDISKDGMMTGPNFEMLKVLNDNLKIDIIASGGISKSADLIRLQEMGLYGAITGKALYEGAIDLEKLLQEELKSC</sequence>
<dbReference type="PANTHER" id="PTHR43090">
    <property type="entry name" value="1-(5-PHOSPHORIBOSYL)-5-[(5-PHOSPHORIBOSYLAMINO)METHYLIDENEAMINO] IMIDAZOLE-4-CARBOXAMIDE ISOMERASE"/>
    <property type="match status" value="1"/>
</dbReference>
<keyword evidence="18" id="KW-1185">Reference proteome</keyword>
<dbReference type="InterPro" id="IPR006063">
    <property type="entry name" value="HisA_bact_arch"/>
</dbReference>
<evidence type="ECO:0000256" key="7">
    <source>
        <dbReference type="ARBA" id="ARBA00022490"/>
    </source>
</evidence>
<dbReference type="PANTHER" id="PTHR43090:SF2">
    <property type="entry name" value="1-(5-PHOSPHORIBOSYL)-5-[(5-PHOSPHORIBOSYLAMINO)METHYLIDENEAMINO] IMIDAZOLE-4-CARBOXAMIDE ISOMERASE"/>
    <property type="match status" value="1"/>
</dbReference>
<comment type="pathway">
    <text evidence="3 12 14">Amino-acid biosynthesis; L-histidine biosynthesis; L-histidine from 5-phospho-alpha-D-ribose 1-diphosphate: step 4/9.</text>
</comment>
<dbReference type="GO" id="GO:0000162">
    <property type="term" value="P:L-tryptophan biosynthetic process"/>
    <property type="evidence" value="ECO:0007669"/>
    <property type="project" value="TreeGrafter"/>
</dbReference>
<feature type="active site" description="Proton acceptor" evidence="12">
    <location>
        <position position="8"/>
    </location>
</feature>
<comment type="subcellular location">
    <subcellularLocation>
        <location evidence="2 12 14">Cytoplasm</location>
    </subcellularLocation>
</comment>
<dbReference type="Pfam" id="PF00977">
    <property type="entry name" value="His_biosynth"/>
    <property type="match status" value="1"/>
</dbReference>
<dbReference type="InterPro" id="IPR013785">
    <property type="entry name" value="Aldolase_TIM"/>
</dbReference>
<dbReference type="GO" id="GO:0003949">
    <property type="term" value="F:1-(5-phosphoribosyl)-5-[(5-phosphoribosylamino)methylideneamino]imidazole-4-carboxamide isomerase activity"/>
    <property type="evidence" value="ECO:0007669"/>
    <property type="project" value="UniProtKB-UniRule"/>
</dbReference>
<comment type="catalytic activity">
    <reaction evidence="1 12 14">
        <text>1-(5-phospho-beta-D-ribosyl)-5-[(5-phospho-beta-D-ribosylamino)methylideneamino]imidazole-4-carboxamide = 5-[(5-phospho-1-deoxy-D-ribulos-1-ylimino)methylamino]-1-(5-phospho-beta-D-ribosyl)imidazole-4-carboxamide</text>
        <dbReference type="Rhea" id="RHEA:15469"/>
        <dbReference type="ChEBI" id="CHEBI:58435"/>
        <dbReference type="ChEBI" id="CHEBI:58525"/>
        <dbReference type="EC" id="5.3.1.16"/>
    </reaction>
</comment>
<dbReference type="UniPathway" id="UPA00031">
    <property type="reaction ID" value="UER00009"/>
</dbReference>
<dbReference type="InterPro" id="IPR044524">
    <property type="entry name" value="Isoase_HisA-like"/>
</dbReference>
<reference evidence="15 17" key="1">
    <citation type="submission" date="2015-09" db="EMBL/GenBank/DDBJ databases">
        <title>Genome sequence of Acetobacterium wieringae DSM 1911.</title>
        <authorList>
            <person name="Poehlein A."/>
            <person name="Bengelsdorf F.R."/>
            <person name="Schiel-Bengelsdorf B."/>
            <person name="Duerre P."/>
            <person name="Daniel R."/>
        </authorList>
    </citation>
    <scope>NUCLEOTIDE SEQUENCE [LARGE SCALE GENOMIC DNA]</scope>
    <source>
        <strain evidence="15 17">DSM 1911</strain>
    </source>
</reference>
<proteinExistence type="inferred from homology"/>
<feature type="active site" description="Proton donor" evidence="12">
    <location>
        <position position="129"/>
    </location>
</feature>
<dbReference type="InterPro" id="IPR023016">
    <property type="entry name" value="HisA/PriA"/>
</dbReference>
<dbReference type="HAMAP" id="MF_01014">
    <property type="entry name" value="HisA"/>
    <property type="match status" value="1"/>
</dbReference>
<accession>A0A1F2PH45</accession>
<keyword evidence="8 12" id="KW-0028">Amino-acid biosynthesis</keyword>
<evidence type="ECO:0000256" key="5">
    <source>
        <dbReference type="ARBA" id="ARBA00012550"/>
    </source>
</evidence>
<evidence type="ECO:0000256" key="8">
    <source>
        <dbReference type="ARBA" id="ARBA00022605"/>
    </source>
</evidence>
<protein>
    <recommendedName>
        <fullName evidence="6 12">1-(5-phosphoribosyl)-5-[(5-phosphoribosylamino)methylideneamino] imidazole-4-carboxamide isomerase</fullName>
        <ecNumber evidence="5 12">5.3.1.16</ecNumber>
    </recommendedName>
    <alternativeName>
        <fullName evidence="11 12">Phosphoribosylformimino-5-aminoimidazole carboxamide ribotide isomerase</fullName>
    </alternativeName>
</protein>
<evidence type="ECO:0000256" key="3">
    <source>
        <dbReference type="ARBA" id="ARBA00005133"/>
    </source>
</evidence>
<dbReference type="NCBIfam" id="NF010112">
    <property type="entry name" value="PRK13585.1"/>
    <property type="match status" value="1"/>
</dbReference>